<evidence type="ECO:0000256" key="1">
    <source>
        <dbReference type="SAM" id="MobiDB-lite"/>
    </source>
</evidence>
<dbReference type="EMBL" id="ML121543">
    <property type="protein sequence ID" value="RPB24156.1"/>
    <property type="molecule type" value="Genomic_DNA"/>
</dbReference>
<protein>
    <submittedName>
        <fullName evidence="2">Uncharacterized protein</fullName>
    </submittedName>
</protein>
<evidence type="ECO:0000313" key="2">
    <source>
        <dbReference type="EMBL" id="RPB24156.1"/>
    </source>
</evidence>
<dbReference type="InParanoid" id="A0A3N4LMV8"/>
<feature type="compositionally biased region" description="Basic and acidic residues" evidence="1">
    <location>
        <begin position="142"/>
        <end position="155"/>
    </location>
</feature>
<organism evidence="2 3">
    <name type="scientific">Terfezia boudieri ATCC MYA-4762</name>
    <dbReference type="NCBI Taxonomy" id="1051890"/>
    <lineage>
        <taxon>Eukaryota</taxon>
        <taxon>Fungi</taxon>
        <taxon>Dikarya</taxon>
        <taxon>Ascomycota</taxon>
        <taxon>Pezizomycotina</taxon>
        <taxon>Pezizomycetes</taxon>
        <taxon>Pezizales</taxon>
        <taxon>Pezizaceae</taxon>
        <taxon>Terfezia</taxon>
    </lineage>
</organism>
<sequence>MPSSSSPFSPTLNPQPQSPLLPPPISPLPPPPPPLKREKRTLIIPTPTTATTIPSHQLPNQRNLSFPTTTLTGKPESVYTHKARSSLAQSGFAWMFGEDQLEVRDKDAFGGGGGLFGDGSGGGVGPRSGGGLFSGDEGDEEVGPRGRKDRRDSSKARAMLFGEE</sequence>
<feature type="compositionally biased region" description="Polar residues" evidence="1">
    <location>
        <begin position="1"/>
        <end position="12"/>
    </location>
</feature>
<name>A0A3N4LMV8_9PEZI</name>
<accession>A0A3N4LMV8</accession>
<feature type="compositionally biased region" description="Polar residues" evidence="1">
    <location>
        <begin position="55"/>
        <end position="72"/>
    </location>
</feature>
<feature type="compositionally biased region" description="Gly residues" evidence="1">
    <location>
        <begin position="111"/>
        <end position="133"/>
    </location>
</feature>
<dbReference type="Proteomes" id="UP000267821">
    <property type="component" value="Unassembled WGS sequence"/>
</dbReference>
<proteinExistence type="predicted"/>
<feature type="compositionally biased region" description="Low complexity" evidence="1">
    <location>
        <begin position="42"/>
        <end position="54"/>
    </location>
</feature>
<reference evidence="2 3" key="1">
    <citation type="journal article" date="2018" name="Nat. Ecol. Evol.">
        <title>Pezizomycetes genomes reveal the molecular basis of ectomycorrhizal truffle lifestyle.</title>
        <authorList>
            <person name="Murat C."/>
            <person name="Payen T."/>
            <person name="Noel B."/>
            <person name="Kuo A."/>
            <person name="Morin E."/>
            <person name="Chen J."/>
            <person name="Kohler A."/>
            <person name="Krizsan K."/>
            <person name="Balestrini R."/>
            <person name="Da Silva C."/>
            <person name="Montanini B."/>
            <person name="Hainaut M."/>
            <person name="Levati E."/>
            <person name="Barry K.W."/>
            <person name="Belfiori B."/>
            <person name="Cichocki N."/>
            <person name="Clum A."/>
            <person name="Dockter R.B."/>
            <person name="Fauchery L."/>
            <person name="Guy J."/>
            <person name="Iotti M."/>
            <person name="Le Tacon F."/>
            <person name="Lindquist E.A."/>
            <person name="Lipzen A."/>
            <person name="Malagnac F."/>
            <person name="Mello A."/>
            <person name="Molinier V."/>
            <person name="Miyauchi S."/>
            <person name="Poulain J."/>
            <person name="Riccioni C."/>
            <person name="Rubini A."/>
            <person name="Sitrit Y."/>
            <person name="Splivallo R."/>
            <person name="Traeger S."/>
            <person name="Wang M."/>
            <person name="Zifcakova L."/>
            <person name="Wipf D."/>
            <person name="Zambonelli A."/>
            <person name="Paolocci F."/>
            <person name="Nowrousian M."/>
            <person name="Ottonello S."/>
            <person name="Baldrian P."/>
            <person name="Spatafora J.W."/>
            <person name="Henrissat B."/>
            <person name="Nagy L.G."/>
            <person name="Aury J.M."/>
            <person name="Wincker P."/>
            <person name="Grigoriev I.V."/>
            <person name="Bonfante P."/>
            <person name="Martin F.M."/>
        </authorList>
    </citation>
    <scope>NUCLEOTIDE SEQUENCE [LARGE SCALE GENOMIC DNA]</scope>
    <source>
        <strain evidence="2 3">ATCC MYA-4762</strain>
    </source>
</reference>
<feature type="compositionally biased region" description="Pro residues" evidence="1">
    <location>
        <begin position="16"/>
        <end position="34"/>
    </location>
</feature>
<feature type="region of interest" description="Disordered" evidence="1">
    <location>
        <begin position="111"/>
        <end position="164"/>
    </location>
</feature>
<keyword evidence="3" id="KW-1185">Reference proteome</keyword>
<evidence type="ECO:0000313" key="3">
    <source>
        <dbReference type="Proteomes" id="UP000267821"/>
    </source>
</evidence>
<dbReference type="AlphaFoldDB" id="A0A3N4LMV8"/>
<feature type="region of interest" description="Disordered" evidence="1">
    <location>
        <begin position="1"/>
        <end position="77"/>
    </location>
</feature>
<gene>
    <name evidence="2" type="ORF">L211DRAFT_211736</name>
</gene>